<protein>
    <recommendedName>
        <fullName evidence="1">guanylate cyclase</fullName>
        <ecNumber evidence="1">4.6.1.2</ecNumber>
    </recommendedName>
</protein>
<dbReference type="InterPro" id="IPR011645">
    <property type="entry name" value="HNOB_dom_associated"/>
</dbReference>
<dbReference type="Proteomes" id="UP000094527">
    <property type="component" value="Unassembled WGS sequence"/>
</dbReference>
<dbReference type="GO" id="GO:0019934">
    <property type="term" value="P:cGMP-mediated signaling"/>
    <property type="evidence" value="ECO:0007669"/>
    <property type="project" value="TreeGrafter"/>
</dbReference>
<feature type="region of interest" description="Disordered" evidence="4">
    <location>
        <begin position="162"/>
        <end position="194"/>
    </location>
</feature>
<dbReference type="GO" id="GO:0070482">
    <property type="term" value="P:response to oxygen levels"/>
    <property type="evidence" value="ECO:0007669"/>
    <property type="project" value="TreeGrafter"/>
</dbReference>
<dbReference type="Gene3D" id="3.30.450.260">
    <property type="entry name" value="Haem NO binding associated domain"/>
    <property type="match status" value="1"/>
</dbReference>
<dbReference type="InterPro" id="IPR042463">
    <property type="entry name" value="HNOB_dom_associated_sf"/>
</dbReference>
<gene>
    <name evidence="6" type="ORF">Ocin01_00176</name>
</gene>
<keyword evidence="2" id="KW-0547">Nucleotide-binding</keyword>
<dbReference type="EC" id="4.6.1.2" evidence="1"/>
<dbReference type="GO" id="GO:0000166">
    <property type="term" value="F:nucleotide binding"/>
    <property type="evidence" value="ECO:0007669"/>
    <property type="project" value="UniProtKB-KW"/>
</dbReference>
<keyword evidence="7" id="KW-1185">Reference proteome</keyword>
<organism evidence="6 7">
    <name type="scientific">Orchesella cincta</name>
    <name type="common">Springtail</name>
    <name type="synonym">Podura cincta</name>
    <dbReference type="NCBI Taxonomy" id="48709"/>
    <lineage>
        <taxon>Eukaryota</taxon>
        <taxon>Metazoa</taxon>
        <taxon>Ecdysozoa</taxon>
        <taxon>Arthropoda</taxon>
        <taxon>Hexapoda</taxon>
        <taxon>Collembola</taxon>
        <taxon>Entomobryomorpha</taxon>
        <taxon>Entomobryoidea</taxon>
        <taxon>Orchesellidae</taxon>
        <taxon>Orchesellinae</taxon>
        <taxon>Orchesella</taxon>
    </lineage>
</organism>
<dbReference type="EMBL" id="LJIJ01000004">
    <property type="protein sequence ID" value="ODN06499.1"/>
    <property type="molecule type" value="Genomic_DNA"/>
</dbReference>
<evidence type="ECO:0000256" key="4">
    <source>
        <dbReference type="SAM" id="MobiDB-lite"/>
    </source>
</evidence>
<evidence type="ECO:0000259" key="5">
    <source>
        <dbReference type="Pfam" id="PF07701"/>
    </source>
</evidence>
<keyword evidence="3" id="KW-0141">cGMP biosynthesis</keyword>
<dbReference type="PANTHER" id="PTHR45655">
    <property type="entry name" value="GUANYLATE CYCLASE SOLUBLE SUBUNIT BETA-2"/>
    <property type="match status" value="1"/>
</dbReference>
<evidence type="ECO:0000313" key="6">
    <source>
        <dbReference type="EMBL" id="ODN06499.1"/>
    </source>
</evidence>
<proteinExistence type="predicted"/>
<evidence type="ECO:0000256" key="2">
    <source>
        <dbReference type="ARBA" id="ARBA00022741"/>
    </source>
</evidence>
<dbReference type="GO" id="GO:0004383">
    <property type="term" value="F:guanylate cyclase activity"/>
    <property type="evidence" value="ECO:0007669"/>
    <property type="project" value="UniProtKB-EC"/>
</dbReference>
<reference evidence="6 7" key="1">
    <citation type="journal article" date="2016" name="Genome Biol. Evol.">
        <title>Gene Family Evolution Reflects Adaptation to Soil Environmental Stressors in the Genome of the Collembolan Orchesella cincta.</title>
        <authorList>
            <person name="Faddeeva-Vakhrusheva A."/>
            <person name="Derks M.F."/>
            <person name="Anvar S.Y."/>
            <person name="Agamennone V."/>
            <person name="Suring W."/>
            <person name="Smit S."/>
            <person name="van Straalen N.M."/>
            <person name="Roelofs D."/>
        </authorList>
    </citation>
    <scope>NUCLEOTIDE SEQUENCE [LARGE SCALE GENOMIC DNA]</scope>
    <source>
        <tissue evidence="6">Mixed pool</tissue>
    </source>
</reference>
<dbReference type="AlphaFoldDB" id="A0A1D2NMR1"/>
<dbReference type="OrthoDB" id="6127067at2759"/>
<dbReference type="STRING" id="48709.A0A1D2NMR1"/>
<evidence type="ECO:0000256" key="3">
    <source>
        <dbReference type="ARBA" id="ARBA00023293"/>
    </source>
</evidence>
<accession>A0A1D2NMR1</accession>
<dbReference type="PANTHER" id="PTHR45655:SF6">
    <property type="entry name" value="HEAD-SPECIFIC GUANYLATE CYCLASE"/>
    <property type="match status" value="1"/>
</dbReference>
<name>A0A1D2NMR1_ORCCI</name>
<comment type="caution">
    <text evidence="6">The sequence shown here is derived from an EMBL/GenBank/DDBJ whole genome shotgun (WGS) entry which is preliminary data.</text>
</comment>
<sequence length="362" mass="40206">MIELEMGDIGSKILMKRLAIKNNMHGENGISEVELDAFTRVLGESYFSSCASRYKRAYRSLGPDFGKFLINLDGVLEALKHSNQGMAGMGDIEETIITTKEPATWDHELMPSERYTVVYKTTSCEQLTGTLFQSILSSVCTNLYASSDCTSSAIEINLKSGESSANGVDNESVSNPQYNVALSDSPQPASSSDKPTNVVQFLFIYDIKLHSKASSILSKTNVDTRQHLGINTSMSVSTAPAAKRKPDVAALKKLSTNPRDLGISVSLFSRAFPWHFVLDRQLRIVQLGSSLLKLFAPSFIHNVKYQQLLSEGYKVTEFFEFVRPDLGSEICFETVFQRLNTPFLFRLRNLATNYGSLQLAEE</sequence>
<dbReference type="GO" id="GO:0008074">
    <property type="term" value="C:guanylate cyclase complex, soluble"/>
    <property type="evidence" value="ECO:0007669"/>
    <property type="project" value="TreeGrafter"/>
</dbReference>
<evidence type="ECO:0000313" key="7">
    <source>
        <dbReference type="Proteomes" id="UP000094527"/>
    </source>
</evidence>
<evidence type="ECO:0000256" key="1">
    <source>
        <dbReference type="ARBA" id="ARBA00012202"/>
    </source>
</evidence>
<feature type="domain" description="Haem NO binding associated" evidence="5">
    <location>
        <begin position="263"/>
        <end position="349"/>
    </location>
</feature>
<dbReference type="Pfam" id="PF07701">
    <property type="entry name" value="HNOBA"/>
    <property type="match status" value="1"/>
</dbReference>